<keyword evidence="5 8" id="KW-0378">Hydrolase</keyword>
<evidence type="ECO:0000256" key="5">
    <source>
        <dbReference type="ARBA" id="ARBA00022801"/>
    </source>
</evidence>
<dbReference type="InterPro" id="IPR026891">
    <property type="entry name" value="Fn3-like"/>
</dbReference>
<dbReference type="Pfam" id="PF01915">
    <property type="entry name" value="Glyco_hydro_3_C"/>
    <property type="match status" value="1"/>
</dbReference>
<comment type="catalytic activity">
    <reaction evidence="1">
        <text>Hydrolysis of terminal, non-reducing beta-D-glucosyl residues with release of beta-D-glucose.</text>
        <dbReference type="EC" id="3.2.1.21"/>
    </reaction>
</comment>
<sequence>MSCILDFFYIFNFLKPLTLKTLTTRLLYCLLFSLCISSISYSQKSDLNIEKKIDKVIKNMTLEQKIGQGCLKGTSSRSKGLSEELKKEVRMGLVGAILNLTEPNLVLEIQKIAVEESPNHIPLLFGRDVIHGYKTIFPIPLGLAASWDIELVEKTSKIAANESYSRCINWTYAPMVDIARDARWGRIAESPGEDPLLASRLGTAYIKGFQGNDPSVPGQILACAKHFAAYGAAEGGRDYNTVNISESLLRNVYLKPFEAAAKSGVATFMSSFNDLNGIPASGNSFLLRKILREEWKYDGFVVSDWNSVTEMIPHGYAVDEKDAAFKSASAGLDMEMTSLSYANHLKALIAEKKISEKQLDDMVRNILRIKFRAGVFDNPYFKDREKFSLLNADALQTARTAASKSCVLLKNENQILPLKTNQKIAVIGPLADAAREQLGTWIFDGNKADSQTPLKALQNSFGENNVFYASGLSHSRSLSEEGFASAIAEAKKSDIILFFAGEEAILSGEAHSRANINLPGLQEKLIAELQKTGKPIIVIVMAGRPITLGAVLPNVNALIMAWHPGTMAGPAISDVILGTVNPSGKLPVTWPKEVGQIPIYYNHPNTGRPADPTTFVAIQDIPVEAWQSSLGNNSHYLDAGYEPQFPFGFGLSYTTFSYDTLKIEKAVLKNNNNEKLNVSAVITNTGNHTGTETVQLYVRDITGSIVRPVRELKDFVQIELKPKESKTVQFSIPVSDLAFYNDKMELKTEPGDFKVWIASHAENGLEGDFKIE</sequence>
<dbReference type="EMBL" id="QJHL01000006">
    <property type="protein sequence ID" value="PXY43417.1"/>
    <property type="molecule type" value="Genomic_DNA"/>
</dbReference>
<evidence type="ECO:0000259" key="7">
    <source>
        <dbReference type="SMART" id="SM01217"/>
    </source>
</evidence>
<comment type="similarity">
    <text evidence="2">Belongs to the glycosyl hydrolase 3 family.</text>
</comment>
<evidence type="ECO:0000256" key="1">
    <source>
        <dbReference type="ARBA" id="ARBA00000448"/>
    </source>
</evidence>
<keyword evidence="6" id="KW-0326">Glycosidase</keyword>
<dbReference type="InterPro" id="IPR036962">
    <property type="entry name" value="Glyco_hydro_3_N_sf"/>
</dbReference>
<dbReference type="InterPro" id="IPR036881">
    <property type="entry name" value="Glyco_hydro_3_C_sf"/>
</dbReference>
<evidence type="ECO:0000256" key="6">
    <source>
        <dbReference type="ARBA" id="ARBA00023295"/>
    </source>
</evidence>
<protein>
    <recommendedName>
        <fullName evidence="3">beta-glucosidase</fullName>
        <ecNumber evidence="3">3.2.1.21</ecNumber>
    </recommendedName>
</protein>
<dbReference type="InterPro" id="IPR002772">
    <property type="entry name" value="Glyco_hydro_3_C"/>
</dbReference>
<dbReference type="PANTHER" id="PTHR30620:SF16">
    <property type="entry name" value="LYSOSOMAL BETA GLUCOSIDASE"/>
    <property type="match status" value="1"/>
</dbReference>
<dbReference type="PANTHER" id="PTHR30620">
    <property type="entry name" value="PERIPLASMIC BETA-GLUCOSIDASE-RELATED"/>
    <property type="match status" value="1"/>
</dbReference>
<dbReference type="Gene3D" id="3.40.50.1700">
    <property type="entry name" value="Glycoside hydrolase family 3 C-terminal domain"/>
    <property type="match status" value="1"/>
</dbReference>
<dbReference type="EC" id="3.2.1.21" evidence="3"/>
<dbReference type="SMART" id="SM01217">
    <property type="entry name" value="Fn3_like"/>
    <property type="match status" value="1"/>
</dbReference>
<dbReference type="AlphaFoldDB" id="A0A2V4BXM3"/>
<dbReference type="SUPFAM" id="SSF52279">
    <property type="entry name" value="Beta-D-glucan exohydrolase, C-terminal domain"/>
    <property type="match status" value="1"/>
</dbReference>
<dbReference type="OrthoDB" id="9805821at2"/>
<dbReference type="Gene3D" id="2.60.40.10">
    <property type="entry name" value="Immunoglobulins"/>
    <property type="match status" value="1"/>
</dbReference>
<dbReference type="SUPFAM" id="SSF51445">
    <property type="entry name" value="(Trans)glycosidases"/>
    <property type="match status" value="1"/>
</dbReference>
<evidence type="ECO:0000313" key="8">
    <source>
        <dbReference type="EMBL" id="PXY43417.1"/>
    </source>
</evidence>
<dbReference type="Gene3D" id="3.20.20.300">
    <property type="entry name" value="Glycoside hydrolase, family 3, N-terminal domain"/>
    <property type="match status" value="1"/>
</dbReference>
<reference evidence="8 9" key="1">
    <citation type="submission" date="2018-05" db="EMBL/GenBank/DDBJ databases">
        <title>Flavobacterium sp. strain IMCC34758, incomplete genome.</title>
        <authorList>
            <person name="Joung Y."/>
        </authorList>
    </citation>
    <scope>NUCLEOTIDE SEQUENCE [LARGE SCALE GENOMIC DNA]</scope>
    <source>
        <strain evidence="8 9">IMCC34758</strain>
    </source>
</reference>
<dbReference type="InterPro" id="IPR001764">
    <property type="entry name" value="Glyco_hydro_3_N"/>
</dbReference>
<name>A0A2V4BXM3_9FLAO</name>
<dbReference type="FunFam" id="3.20.20.300:FF:000005">
    <property type="entry name" value="Periplasmic beta-glucosidase"/>
    <property type="match status" value="1"/>
</dbReference>
<dbReference type="GO" id="GO:0008422">
    <property type="term" value="F:beta-glucosidase activity"/>
    <property type="evidence" value="ECO:0007669"/>
    <property type="project" value="UniProtKB-EC"/>
</dbReference>
<evidence type="ECO:0000256" key="4">
    <source>
        <dbReference type="ARBA" id="ARBA00022729"/>
    </source>
</evidence>
<dbReference type="Pfam" id="PF14310">
    <property type="entry name" value="Fn3-like"/>
    <property type="match status" value="1"/>
</dbReference>
<dbReference type="Pfam" id="PF00933">
    <property type="entry name" value="Glyco_hydro_3"/>
    <property type="match status" value="1"/>
</dbReference>
<comment type="caution">
    <text evidence="8">The sequence shown here is derived from an EMBL/GenBank/DDBJ whole genome shotgun (WGS) entry which is preliminary data.</text>
</comment>
<feature type="domain" description="Fibronectin type III-like" evidence="7">
    <location>
        <begin position="692"/>
        <end position="761"/>
    </location>
</feature>
<dbReference type="InterPro" id="IPR017853">
    <property type="entry name" value="GH"/>
</dbReference>
<keyword evidence="9" id="KW-1185">Reference proteome</keyword>
<evidence type="ECO:0000256" key="3">
    <source>
        <dbReference type="ARBA" id="ARBA00012744"/>
    </source>
</evidence>
<organism evidence="8 9">
    <name type="scientific">Flavobacterium hydrophilum</name>
    <dbReference type="NCBI Taxonomy" id="2211445"/>
    <lineage>
        <taxon>Bacteria</taxon>
        <taxon>Pseudomonadati</taxon>
        <taxon>Bacteroidota</taxon>
        <taxon>Flavobacteriia</taxon>
        <taxon>Flavobacteriales</taxon>
        <taxon>Flavobacteriaceae</taxon>
        <taxon>Flavobacterium</taxon>
    </lineage>
</organism>
<evidence type="ECO:0000256" key="2">
    <source>
        <dbReference type="ARBA" id="ARBA00005336"/>
    </source>
</evidence>
<evidence type="ECO:0000313" key="9">
    <source>
        <dbReference type="Proteomes" id="UP000247681"/>
    </source>
</evidence>
<dbReference type="InterPro" id="IPR051915">
    <property type="entry name" value="Cellulose_Degrad_GH3"/>
</dbReference>
<proteinExistence type="inferred from homology"/>
<dbReference type="Proteomes" id="UP000247681">
    <property type="component" value="Unassembled WGS sequence"/>
</dbReference>
<keyword evidence="4" id="KW-0732">Signal</keyword>
<dbReference type="PRINTS" id="PR00133">
    <property type="entry name" value="GLHYDRLASE3"/>
</dbReference>
<accession>A0A2V4BXM3</accession>
<gene>
    <name evidence="8" type="ORF">DMB68_20455</name>
</gene>
<dbReference type="GO" id="GO:0009251">
    <property type="term" value="P:glucan catabolic process"/>
    <property type="evidence" value="ECO:0007669"/>
    <property type="project" value="TreeGrafter"/>
</dbReference>
<dbReference type="FunFam" id="2.60.40.10:FF:000495">
    <property type="entry name" value="Periplasmic beta-glucosidase"/>
    <property type="match status" value="1"/>
</dbReference>
<dbReference type="InterPro" id="IPR013783">
    <property type="entry name" value="Ig-like_fold"/>
</dbReference>